<protein>
    <recommendedName>
        <fullName evidence="6">Ig-like domain-containing protein</fullName>
    </recommendedName>
</protein>
<feature type="domain" description="Ig-like" evidence="6">
    <location>
        <begin position="846"/>
        <end position="926"/>
    </location>
</feature>
<dbReference type="EMBL" id="JBHFQA010000017">
    <property type="protein sequence ID" value="KAL2084224.1"/>
    <property type="molecule type" value="Genomic_DNA"/>
</dbReference>
<feature type="domain" description="Ig-like" evidence="6">
    <location>
        <begin position="1281"/>
        <end position="1349"/>
    </location>
</feature>
<gene>
    <name evidence="7" type="ORF">ACEWY4_019742</name>
</gene>
<keyword evidence="2" id="KW-1015">Disulfide bond</keyword>
<comment type="caution">
    <text evidence="7">The sequence shown here is derived from an EMBL/GenBank/DDBJ whole genome shotgun (WGS) entry which is preliminary data.</text>
</comment>
<dbReference type="InterPro" id="IPR036179">
    <property type="entry name" value="Ig-like_dom_sf"/>
</dbReference>
<keyword evidence="1 5" id="KW-0732">Signal</keyword>
<dbReference type="Proteomes" id="UP001591681">
    <property type="component" value="Unassembled WGS sequence"/>
</dbReference>
<sequence length="1387" mass="151523">MEYIVAFALFLHLIIYPGLDAVVVTSANSPAAVHVGQNVTLMANPNITIDAGSWSFNSDLVVFFYPPDKVILSEKYKNKMIFNRTDYSLMVISAQVDDSGDYILNGAEPFYRKKLTLSIQVPVSSVSLTVSATNLVEFNDSVTLNCSGLGTPLRYQWINNTAVVTAKSRVQFNDDRSSLTIEGVSRFDEGPFLCNVSNDLSYEESRRVVFNISYGPSNVMMEVSPDKMVYMSGSSVNLSCFAESKPAASYTWLFDGTALNMFGNHLQLTNLQSNQSGGYTCLIHNSVTLRYSEISRRLRFVDSISAVEVRQGGGPPILNNMFKLSCVVTGPVETIRWMMNDNYLPQDNSTFLSDGNKTLTFSSVDTSDNGGYRCIATNVVSSKTSMVYNVTVNYGPNMPLISGPSIVATGSTIQLSCSADSMPPANYTWYFGLTMVAEGANYRMDFVRRNNSGNYTCSASNDITNVTKKVTKEIMVIDLITSVDVRVSGPPPVDKKQFMLTCEAQGTVYDRHWMMDDMELQLNNRTTLSSDNSTLTFDPVLRSDNGDYKCTASNPLSNHTSQGFDLLVNYGPMTPVIAGPMHPVSTGYMVTLNCSADSRPPCTYAWYFRNANGSAELGSGRMLMIEEATPSNSGIYTCVATNNVTKLSSNASKELIVIDIITAVMVKDIGLPPILNMTFTLSCNVTGPVDSIHWSKNGSYLHSDGRRSFSDGNKTLTFSQVMESDNGHYQCSASNAVSSLTSPVFQLKVNYGPQNMDIVGPSTVATGTNVSFTCFASSWPPSTFTWSVSGSNVATTQVFMKDSVTPADSGVYTCTAHNNVTGYNNSATKMLTVIDRISQVVVEKADGPPLMNKTFDLSCNVTGPVDYIYWMKDGDYLYSDDRISTSDRNTTLTFQPVNRSDDGNYQCVAMNAVSNLTSPEHPLLVNYGPWETVMTASQVKILGSNVTLHCSVDSWPPSVFMWYFNQTMVGELPWLELDNLTLADSGNYTCKTHNAVTGLNSSASTHLQVVAPLTIVTVDAGDQLPVLDRMFELTCSANSETTSMYWTKDGVMLSGNSSVDFSESNATMTIESVTHEDKGMYKCTAINQVSQETSPEYYLRVNFGPDDVSISGPELAETEDRVVFNCSASSWPPSVFSWYFNDTWVGNGSQYTTGPLSLEDGGNYTCMAYNNVTEMNSSASVELKVVETISYIMVKPNPVVPEDSEDFSLSCDIGGPYNSIQWLRDSRPLVFNSSMTISNDSKVVSFKPLTVANDGKYQCVASNILKEHVSKAYNLLASYGPSHVKITMTTQNPLTLKCLAASQPPSTYEWLIDGEVKGTDGKITLSILEALGSIITCQAKNPLTNVTVSATFVVPDIGAASPFQSQLDLALTVILPLSLSLLGSWIY</sequence>
<evidence type="ECO:0000256" key="5">
    <source>
        <dbReference type="SAM" id="SignalP"/>
    </source>
</evidence>
<evidence type="ECO:0000313" key="7">
    <source>
        <dbReference type="EMBL" id="KAL2084224.1"/>
    </source>
</evidence>
<keyword evidence="3" id="KW-0325">Glycoprotein</keyword>
<evidence type="ECO:0000313" key="8">
    <source>
        <dbReference type="Proteomes" id="UP001591681"/>
    </source>
</evidence>
<evidence type="ECO:0000256" key="1">
    <source>
        <dbReference type="ARBA" id="ARBA00022729"/>
    </source>
</evidence>
<dbReference type="PANTHER" id="PTHR44337:SF20">
    <property type="entry name" value="CARCINOEMBRYONIC ANTIGEN-RELATED CELL ADHESION MOLECULE 5-RELATED"/>
    <property type="match status" value="1"/>
</dbReference>
<reference evidence="7 8" key="1">
    <citation type="submission" date="2024-09" db="EMBL/GenBank/DDBJ databases">
        <title>A chromosome-level genome assembly of Gray's grenadier anchovy, Coilia grayii.</title>
        <authorList>
            <person name="Fu Z."/>
        </authorList>
    </citation>
    <scope>NUCLEOTIDE SEQUENCE [LARGE SCALE GENOMIC DNA]</scope>
    <source>
        <strain evidence="7">G4</strain>
        <tissue evidence="7">Muscle</tissue>
    </source>
</reference>
<feature type="domain" description="Ig-like" evidence="6">
    <location>
        <begin position="314"/>
        <end position="393"/>
    </location>
</feature>
<dbReference type="InterPro" id="IPR007110">
    <property type="entry name" value="Ig-like_dom"/>
</dbReference>
<dbReference type="SUPFAM" id="SSF48726">
    <property type="entry name" value="Immunoglobulin"/>
    <property type="match status" value="14"/>
</dbReference>
<feature type="domain" description="Ig-like" evidence="6">
    <location>
        <begin position="929"/>
        <end position="1006"/>
    </location>
</feature>
<evidence type="ECO:0000256" key="2">
    <source>
        <dbReference type="ARBA" id="ARBA00023157"/>
    </source>
</evidence>
<dbReference type="Pfam" id="PF13927">
    <property type="entry name" value="Ig_3"/>
    <property type="match status" value="10"/>
</dbReference>
<evidence type="ECO:0000256" key="3">
    <source>
        <dbReference type="ARBA" id="ARBA00023180"/>
    </source>
</evidence>
<feature type="signal peptide" evidence="5">
    <location>
        <begin position="1"/>
        <end position="21"/>
    </location>
</feature>
<dbReference type="Gene3D" id="2.60.40.10">
    <property type="entry name" value="Immunoglobulins"/>
    <property type="match status" value="15"/>
</dbReference>
<dbReference type="CDD" id="cd00096">
    <property type="entry name" value="Ig"/>
    <property type="match status" value="1"/>
</dbReference>
<proteinExistence type="predicted"/>
<dbReference type="InterPro" id="IPR003598">
    <property type="entry name" value="Ig_sub2"/>
</dbReference>
<keyword evidence="8" id="KW-1185">Reference proteome</keyword>
<feature type="domain" description="Ig-like" evidence="6">
    <location>
        <begin position="1095"/>
        <end position="1182"/>
    </location>
</feature>
<keyword evidence="4" id="KW-0393">Immunoglobulin domain</keyword>
<organism evidence="7 8">
    <name type="scientific">Coilia grayii</name>
    <name type="common">Gray's grenadier anchovy</name>
    <dbReference type="NCBI Taxonomy" id="363190"/>
    <lineage>
        <taxon>Eukaryota</taxon>
        <taxon>Metazoa</taxon>
        <taxon>Chordata</taxon>
        <taxon>Craniata</taxon>
        <taxon>Vertebrata</taxon>
        <taxon>Euteleostomi</taxon>
        <taxon>Actinopterygii</taxon>
        <taxon>Neopterygii</taxon>
        <taxon>Teleostei</taxon>
        <taxon>Clupei</taxon>
        <taxon>Clupeiformes</taxon>
        <taxon>Clupeoidei</taxon>
        <taxon>Engraulidae</taxon>
        <taxon>Coilinae</taxon>
        <taxon>Coilia</taxon>
    </lineage>
</organism>
<feature type="domain" description="Ig-like" evidence="6">
    <location>
        <begin position="1190"/>
        <end position="1270"/>
    </location>
</feature>
<feature type="domain" description="Ig-like" evidence="6">
    <location>
        <begin position="500"/>
        <end position="561"/>
    </location>
</feature>
<feature type="domain" description="Ig-like" evidence="6">
    <location>
        <begin position="1012"/>
        <end position="1094"/>
    </location>
</feature>
<dbReference type="InterPro" id="IPR052598">
    <property type="entry name" value="IgSF_CEA-related"/>
</dbReference>
<dbReference type="SMART" id="SM00408">
    <property type="entry name" value="IGc2"/>
    <property type="match status" value="13"/>
</dbReference>
<dbReference type="InterPro" id="IPR003599">
    <property type="entry name" value="Ig_sub"/>
</dbReference>
<dbReference type="PANTHER" id="PTHR44337">
    <property type="entry name" value="CARCINOEMBRYONIC ANTIGEN-RELATED CELL ADHESION MOLECULE 8"/>
    <property type="match status" value="1"/>
</dbReference>
<feature type="domain" description="Ig-like" evidence="6">
    <location>
        <begin position="753"/>
        <end position="832"/>
    </location>
</feature>
<feature type="domain" description="Ig-like" evidence="6">
    <location>
        <begin position="678"/>
        <end position="750"/>
    </location>
</feature>
<name>A0ABD1JAY1_9TELE</name>
<evidence type="ECO:0000259" key="6">
    <source>
        <dbReference type="PROSITE" id="PS50835"/>
    </source>
</evidence>
<dbReference type="InterPro" id="IPR013783">
    <property type="entry name" value="Ig-like_fold"/>
</dbReference>
<feature type="chain" id="PRO_5044803051" description="Ig-like domain-containing protein" evidence="5">
    <location>
        <begin position="22"/>
        <end position="1387"/>
    </location>
</feature>
<feature type="domain" description="Ig-like" evidence="6">
    <location>
        <begin position="572"/>
        <end position="656"/>
    </location>
</feature>
<dbReference type="PROSITE" id="PS50835">
    <property type="entry name" value="IG_LIKE"/>
    <property type="match status" value="14"/>
</dbReference>
<accession>A0ABD1JAY1</accession>
<feature type="domain" description="Ig-like" evidence="6">
    <location>
        <begin position="122"/>
        <end position="210"/>
    </location>
</feature>
<evidence type="ECO:0000256" key="4">
    <source>
        <dbReference type="ARBA" id="ARBA00023319"/>
    </source>
</evidence>
<feature type="domain" description="Ig-like" evidence="6">
    <location>
        <begin position="396"/>
        <end position="471"/>
    </location>
</feature>
<dbReference type="SMART" id="SM00409">
    <property type="entry name" value="IG"/>
    <property type="match status" value="15"/>
</dbReference>
<dbReference type="Pfam" id="PF13895">
    <property type="entry name" value="Ig_2"/>
    <property type="match status" value="3"/>
</dbReference>
<feature type="domain" description="Ig-like" evidence="6">
    <location>
        <begin position="216"/>
        <end position="295"/>
    </location>
</feature>